<comment type="caution">
    <text evidence="2">The sequence shown here is derived from an EMBL/GenBank/DDBJ whole genome shotgun (WGS) entry which is preliminary data.</text>
</comment>
<reference evidence="2" key="1">
    <citation type="submission" date="2023-03" db="EMBL/GenBank/DDBJ databases">
        <title>Electrophorus voltai genome.</title>
        <authorList>
            <person name="Bian C."/>
        </authorList>
    </citation>
    <scope>NUCLEOTIDE SEQUENCE</scope>
    <source>
        <strain evidence="2">CB-2022</strain>
        <tissue evidence="2">Muscle</tissue>
    </source>
</reference>
<gene>
    <name evidence="2" type="ORF">P4O66_002873</name>
</gene>
<accession>A0AAD9DLW0</accession>
<dbReference type="Proteomes" id="UP001239994">
    <property type="component" value="Unassembled WGS sequence"/>
</dbReference>
<protein>
    <submittedName>
        <fullName evidence="2">Uncharacterized protein</fullName>
    </submittedName>
</protein>
<dbReference type="AlphaFoldDB" id="A0AAD9DLW0"/>
<keyword evidence="3" id="KW-1185">Reference proteome</keyword>
<dbReference type="EMBL" id="JAROKS010000023">
    <property type="protein sequence ID" value="KAK1787380.1"/>
    <property type="molecule type" value="Genomic_DNA"/>
</dbReference>
<feature type="region of interest" description="Disordered" evidence="1">
    <location>
        <begin position="44"/>
        <end position="81"/>
    </location>
</feature>
<organism evidence="2 3">
    <name type="scientific">Electrophorus voltai</name>
    <dbReference type="NCBI Taxonomy" id="2609070"/>
    <lineage>
        <taxon>Eukaryota</taxon>
        <taxon>Metazoa</taxon>
        <taxon>Chordata</taxon>
        <taxon>Craniata</taxon>
        <taxon>Vertebrata</taxon>
        <taxon>Euteleostomi</taxon>
        <taxon>Actinopterygii</taxon>
        <taxon>Neopterygii</taxon>
        <taxon>Teleostei</taxon>
        <taxon>Ostariophysi</taxon>
        <taxon>Gymnotiformes</taxon>
        <taxon>Gymnotoidei</taxon>
        <taxon>Gymnotidae</taxon>
        <taxon>Electrophorus</taxon>
    </lineage>
</organism>
<sequence length="93" mass="9492">MGASGVASIITPRSLASFLPFQKAFLFSSPGSSLPCHSTIAAGVAQQSEGPSHGAAPWSSVTTTPAAQELEQDSPSGPRVRAYPHAQASLWVG</sequence>
<name>A0AAD9DLW0_9TELE</name>
<proteinExistence type="predicted"/>
<evidence type="ECO:0000313" key="3">
    <source>
        <dbReference type="Proteomes" id="UP001239994"/>
    </source>
</evidence>
<evidence type="ECO:0000313" key="2">
    <source>
        <dbReference type="EMBL" id="KAK1787380.1"/>
    </source>
</evidence>
<evidence type="ECO:0000256" key="1">
    <source>
        <dbReference type="SAM" id="MobiDB-lite"/>
    </source>
</evidence>